<dbReference type="OrthoDB" id="10057288at2759"/>
<organism evidence="2 4">
    <name type="scientific">Rotaria sordida</name>
    <dbReference type="NCBI Taxonomy" id="392033"/>
    <lineage>
        <taxon>Eukaryota</taxon>
        <taxon>Metazoa</taxon>
        <taxon>Spiralia</taxon>
        <taxon>Gnathifera</taxon>
        <taxon>Rotifera</taxon>
        <taxon>Eurotatoria</taxon>
        <taxon>Bdelloidea</taxon>
        <taxon>Philodinida</taxon>
        <taxon>Philodinidae</taxon>
        <taxon>Rotaria</taxon>
    </lineage>
</organism>
<dbReference type="Proteomes" id="UP000663823">
    <property type="component" value="Unassembled WGS sequence"/>
</dbReference>
<sequence length="289" mass="31184">MKSISIIAIAVFALIALCSSAPVANQQAELQSRIDIYNDFLAGLLSNLVQTTFGSVSNFVNQIITENPLGVGKREVDQARIDIYNDFLVGLFSNLVQTTFGSVSNLVNQLITENPLGIGKREIDQARIDIYNDFLVGLLSNLVQTTFGSVSNLVNQLITENPLGIGKRDVESDLDGRIDFGAISGFLYDNILQQLFSGVVSNTFNTAANALTNLIQTNPLGVGKRDVESDLDGRIDFGAISGFLYDNILQQLFTGLVSNTFNTATNALTNLIQTNPLGVGKRAIGNKSQ</sequence>
<dbReference type="Proteomes" id="UP000663882">
    <property type="component" value="Unassembled WGS sequence"/>
</dbReference>
<feature type="signal peptide" evidence="1">
    <location>
        <begin position="1"/>
        <end position="20"/>
    </location>
</feature>
<accession>A0A813WQW0</accession>
<evidence type="ECO:0000313" key="4">
    <source>
        <dbReference type="Proteomes" id="UP000663882"/>
    </source>
</evidence>
<reference evidence="2" key="1">
    <citation type="submission" date="2021-02" db="EMBL/GenBank/DDBJ databases">
        <authorList>
            <person name="Nowell W R."/>
        </authorList>
    </citation>
    <scope>NUCLEOTIDE SEQUENCE</scope>
</reference>
<comment type="caution">
    <text evidence="2">The sequence shown here is derived from an EMBL/GenBank/DDBJ whole genome shotgun (WGS) entry which is preliminary data.</text>
</comment>
<evidence type="ECO:0000313" key="2">
    <source>
        <dbReference type="EMBL" id="CAF0859333.1"/>
    </source>
</evidence>
<name>A0A813WQW0_9BILA</name>
<dbReference type="EMBL" id="CAJOAX010000587">
    <property type="protein sequence ID" value="CAF3618981.1"/>
    <property type="molecule type" value="Genomic_DNA"/>
</dbReference>
<dbReference type="EMBL" id="CAJNOO010000212">
    <property type="protein sequence ID" value="CAF0859333.1"/>
    <property type="molecule type" value="Genomic_DNA"/>
</dbReference>
<keyword evidence="1" id="KW-0732">Signal</keyword>
<dbReference type="AlphaFoldDB" id="A0A813WQW0"/>
<protein>
    <submittedName>
        <fullName evidence="2">Uncharacterized protein</fullName>
    </submittedName>
</protein>
<gene>
    <name evidence="3" type="ORF">OTI717_LOCUS7702</name>
    <name evidence="2" type="ORF">RFH988_LOCUS6883</name>
</gene>
<evidence type="ECO:0000256" key="1">
    <source>
        <dbReference type="SAM" id="SignalP"/>
    </source>
</evidence>
<proteinExistence type="predicted"/>
<feature type="chain" id="PRO_5036223403" evidence="1">
    <location>
        <begin position="21"/>
        <end position="289"/>
    </location>
</feature>
<evidence type="ECO:0000313" key="3">
    <source>
        <dbReference type="EMBL" id="CAF3618981.1"/>
    </source>
</evidence>